<feature type="transmembrane region" description="Helical" evidence="1">
    <location>
        <begin position="67"/>
        <end position="88"/>
    </location>
</feature>
<dbReference type="OrthoDB" id="440755at2759"/>
<keyword evidence="1" id="KW-0812">Transmembrane</keyword>
<dbReference type="Proteomes" id="UP000076842">
    <property type="component" value="Unassembled WGS sequence"/>
</dbReference>
<reference evidence="2 3" key="1">
    <citation type="journal article" date="2016" name="Mol. Biol. Evol.">
        <title>Comparative Genomics of Early-Diverging Mushroom-Forming Fungi Provides Insights into the Origins of Lignocellulose Decay Capabilities.</title>
        <authorList>
            <person name="Nagy L.G."/>
            <person name="Riley R."/>
            <person name="Tritt A."/>
            <person name="Adam C."/>
            <person name="Daum C."/>
            <person name="Floudas D."/>
            <person name="Sun H."/>
            <person name="Yadav J.S."/>
            <person name="Pangilinan J."/>
            <person name="Larsson K.H."/>
            <person name="Matsuura K."/>
            <person name="Barry K."/>
            <person name="Labutti K."/>
            <person name="Kuo R."/>
            <person name="Ohm R.A."/>
            <person name="Bhattacharya S.S."/>
            <person name="Shirouzu T."/>
            <person name="Yoshinaga Y."/>
            <person name="Martin F.M."/>
            <person name="Grigoriev I.V."/>
            <person name="Hibbett D.S."/>
        </authorList>
    </citation>
    <scope>NUCLEOTIDE SEQUENCE [LARGE SCALE GENOMIC DNA]</scope>
    <source>
        <strain evidence="2 3">HHB12733</strain>
    </source>
</reference>
<dbReference type="AlphaFoldDB" id="A0A165E6P3"/>
<keyword evidence="1" id="KW-1133">Transmembrane helix</keyword>
<dbReference type="InParanoid" id="A0A165E6P3"/>
<sequence>MVLTAGFVVCERPIGEHDTAMHPPIWFYSNFAILLGLAVLPLPRWGTNSVQFTRLLQGPCGLRTIETAIHFLPLGLSAAVVTTLPAIFHSTH</sequence>
<name>A0A165E6P3_9BASI</name>
<accession>A0A165E6P3</accession>
<evidence type="ECO:0000313" key="2">
    <source>
        <dbReference type="EMBL" id="KZT54216.1"/>
    </source>
</evidence>
<evidence type="ECO:0000256" key="1">
    <source>
        <dbReference type="SAM" id="Phobius"/>
    </source>
</evidence>
<organism evidence="2 3">
    <name type="scientific">Calocera cornea HHB12733</name>
    <dbReference type="NCBI Taxonomy" id="1353952"/>
    <lineage>
        <taxon>Eukaryota</taxon>
        <taxon>Fungi</taxon>
        <taxon>Dikarya</taxon>
        <taxon>Basidiomycota</taxon>
        <taxon>Agaricomycotina</taxon>
        <taxon>Dacrymycetes</taxon>
        <taxon>Dacrymycetales</taxon>
        <taxon>Dacrymycetaceae</taxon>
        <taxon>Calocera</taxon>
    </lineage>
</organism>
<gene>
    <name evidence="2" type="ORF">CALCODRAFT_19814</name>
</gene>
<evidence type="ECO:0000313" key="3">
    <source>
        <dbReference type="Proteomes" id="UP000076842"/>
    </source>
</evidence>
<keyword evidence="1" id="KW-0472">Membrane</keyword>
<feature type="transmembrane region" description="Helical" evidence="1">
    <location>
        <begin position="25"/>
        <end position="46"/>
    </location>
</feature>
<keyword evidence="3" id="KW-1185">Reference proteome</keyword>
<dbReference type="EMBL" id="KV424019">
    <property type="protein sequence ID" value="KZT54216.1"/>
    <property type="molecule type" value="Genomic_DNA"/>
</dbReference>
<protein>
    <submittedName>
        <fullName evidence="2">Uncharacterized protein</fullName>
    </submittedName>
</protein>
<proteinExistence type="predicted"/>